<keyword evidence="3" id="KW-1185">Reference proteome</keyword>
<dbReference type="OrthoDB" id="1939654at2759"/>
<evidence type="ECO:0008006" key="4">
    <source>
        <dbReference type="Google" id="ProtNLM"/>
    </source>
</evidence>
<evidence type="ECO:0000313" key="3">
    <source>
        <dbReference type="Proteomes" id="UP000316621"/>
    </source>
</evidence>
<protein>
    <recommendedName>
        <fullName evidence="4">LisH domain-containing protein</fullName>
    </recommendedName>
</protein>
<feature type="compositionally biased region" description="Polar residues" evidence="1">
    <location>
        <begin position="291"/>
        <end position="301"/>
    </location>
</feature>
<dbReference type="OMA" id="NHFTETR"/>
<feature type="compositionally biased region" description="Polar residues" evidence="1">
    <location>
        <begin position="269"/>
        <end position="284"/>
    </location>
</feature>
<feature type="compositionally biased region" description="Polar residues" evidence="1">
    <location>
        <begin position="217"/>
        <end position="230"/>
    </location>
</feature>
<evidence type="ECO:0000256" key="1">
    <source>
        <dbReference type="SAM" id="MobiDB-lite"/>
    </source>
</evidence>
<feature type="region of interest" description="Disordered" evidence="1">
    <location>
        <begin position="269"/>
        <end position="330"/>
    </location>
</feature>
<evidence type="ECO:0000313" key="2">
    <source>
        <dbReference type="EMBL" id="RZC84261.1"/>
    </source>
</evidence>
<proteinExistence type="predicted"/>
<name>A0A4Y7LJ42_PAPSO</name>
<dbReference type="AlphaFoldDB" id="A0A4Y7LJ42"/>
<gene>
    <name evidence="2" type="ORF">C5167_047046</name>
</gene>
<feature type="compositionally biased region" description="Polar residues" evidence="1">
    <location>
        <begin position="309"/>
        <end position="318"/>
    </location>
</feature>
<dbReference type="Gramene" id="RZC84261">
    <property type="protein sequence ID" value="RZC84261"/>
    <property type="gene ID" value="C5167_047046"/>
</dbReference>
<dbReference type="Proteomes" id="UP000316621">
    <property type="component" value="Chromosome 11"/>
</dbReference>
<sequence>MVKQTKPKKVGKGNVTPIQVAFIVDQYLIENNFSETRSVFRTEASAFLAKTQSREAPKSLLSLEAILDEYICLKEQKVMVDHEKCMVEQEKFRVEVLLQGMKDVMQAYNNNNGSISTPPLMSATDSTGLISQSNPNTQPTTGNSIYKTPTMNCNPLLTNSANEITAIPTPTISSITSGNKRRCSRKAPDDHPIAKRPCNSAPKKLTPVRGPRKQMQARKSSSPPEKNQACSPQEQTQQQQVSAVQSTTTVYRFPNGPTQIQGSSVAKSLFNQPSTSPTKDSTGPTTPPQAFVTQTDKSISPSEEGASLIKSTTSSPQEITPRKCPLNSSEKVHASPFKHVSYYSVERKSHYISSSPSKTPLKRLSKREHVKGRLDFDSANVTTSLEPSTAEVSTSGTDGEGDMFDMDVPNFDIFGADFSLSELLVDIDYNCEGTGLSTDFSSGTIHEYGNSSLDENQSISELPLSVRDFLCQQNMNIQGSESIATSVQSITKRITTILSPAKTKNSPSMDQENLS</sequence>
<dbReference type="PANTHER" id="PTHR35117:SF1">
    <property type="entry name" value="MYOSIN-M HEAVY PROTEIN"/>
    <property type="match status" value="1"/>
</dbReference>
<dbReference type="PANTHER" id="PTHR35117">
    <property type="entry name" value="MYOSIN-M HEAVY PROTEIN"/>
    <property type="match status" value="1"/>
</dbReference>
<reference evidence="2 3" key="1">
    <citation type="journal article" date="2018" name="Science">
        <title>The opium poppy genome and morphinan production.</title>
        <authorList>
            <person name="Guo L."/>
            <person name="Winzer T."/>
            <person name="Yang X."/>
            <person name="Li Y."/>
            <person name="Ning Z."/>
            <person name="He Z."/>
            <person name="Teodor R."/>
            <person name="Lu Y."/>
            <person name="Bowser T.A."/>
            <person name="Graham I.A."/>
            <person name="Ye K."/>
        </authorList>
    </citation>
    <scope>NUCLEOTIDE SEQUENCE [LARGE SCALE GENOMIC DNA]</scope>
    <source>
        <strain evidence="3">cv. HN1</strain>
        <tissue evidence="2">Leaves</tissue>
    </source>
</reference>
<feature type="compositionally biased region" description="Low complexity" evidence="1">
    <location>
        <begin position="231"/>
        <end position="245"/>
    </location>
</feature>
<organism evidence="2 3">
    <name type="scientific">Papaver somniferum</name>
    <name type="common">Opium poppy</name>
    <dbReference type="NCBI Taxonomy" id="3469"/>
    <lineage>
        <taxon>Eukaryota</taxon>
        <taxon>Viridiplantae</taxon>
        <taxon>Streptophyta</taxon>
        <taxon>Embryophyta</taxon>
        <taxon>Tracheophyta</taxon>
        <taxon>Spermatophyta</taxon>
        <taxon>Magnoliopsida</taxon>
        <taxon>Ranunculales</taxon>
        <taxon>Papaveraceae</taxon>
        <taxon>Papaveroideae</taxon>
        <taxon>Papaver</taxon>
    </lineage>
</organism>
<dbReference type="EMBL" id="CM010725">
    <property type="protein sequence ID" value="RZC84261.1"/>
    <property type="molecule type" value="Genomic_DNA"/>
</dbReference>
<accession>A0A4Y7LJ42</accession>
<feature type="region of interest" description="Disordered" evidence="1">
    <location>
        <begin position="169"/>
        <end position="245"/>
    </location>
</feature>